<reference evidence="1" key="1">
    <citation type="submission" date="2020-04" db="EMBL/GenBank/DDBJ databases">
        <authorList>
            <person name="Chiriac C."/>
            <person name="Salcher M."/>
            <person name="Ghai R."/>
            <person name="Kavagutti S V."/>
        </authorList>
    </citation>
    <scope>NUCLEOTIDE SEQUENCE</scope>
</reference>
<name>A0A6J5NAW8_9CAUD</name>
<dbReference type="EMBL" id="LR796637">
    <property type="protein sequence ID" value="CAB4156219.1"/>
    <property type="molecule type" value="Genomic_DNA"/>
</dbReference>
<protein>
    <submittedName>
        <fullName evidence="1">Uncharacterized protein</fullName>
    </submittedName>
</protein>
<gene>
    <name evidence="1" type="ORF">UFOVP655_42</name>
</gene>
<organism evidence="1">
    <name type="scientific">uncultured Caudovirales phage</name>
    <dbReference type="NCBI Taxonomy" id="2100421"/>
    <lineage>
        <taxon>Viruses</taxon>
        <taxon>Duplodnaviria</taxon>
        <taxon>Heunggongvirae</taxon>
        <taxon>Uroviricota</taxon>
        <taxon>Caudoviricetes</taxon>
        <taxon>Peduoviridae</taxon>
        <taxon>Maltschvirus</taxon>
        <taxon>Maltschvirus maltsch</taxon>
    </lineage>
</organism>
<proteinExistence type="predicted"/>
<evidence type="ECO:0000313" key="1">
    <source>
        <dbReference type="EMBL" id="CAB4156219.1"/>
    </source>
</evidence>
<accession>A0A6J5NAW8</accession>
<sequence>MIYLDCKRERGNIVTTSVIEKTKVQPKVGDILYSSWGYDQTNIEFYKVTKVSEFSVWIQQVGTKIVEVTGWAHENVTAGDSSEYQVRNWDVPGEYITKTYPVKRHKIQYFSWDVDEVYYVSLNSFSHAKLWDGKPKGQSHTH</sequence>